<name>A0ABM8QDG5_9BACT</name>
<dbReference type="Proteomes" id="UP000675880">
    <property type="component" value="Unassembled WGS sequence"/>
</dbReference>
<evidence type="ECO:0000313" key="3">
    <source>
        <dbReference type="Proteomes" id="UP000675880"/>
    </source>
</evidence>
<protein>
    <submittedName>
        <fullName evidence="2">Uncharacterized protein</fullName>
    </submittedName>
</protein>
<gene>
    <name evidence="2" type="ORF">NSPZN2_10232</name>
</gene>
<feature type="region of interest" description="Disordered" evidence="1">
    <location>
        <begin position="47"/>
        <end position="75"/>
    </location>
</feature>
<feature type="region of interest" description="Disordered" evidence="1">
    <location>
        <begin position="1"/>
        <end position="25"/>
    </location>
</feature>
<proteinExistence type="predicted"/>
<evidence type="ECO:0000256" key="1">
    <source>
        <dbReference type="SAM" id="MobiDB-lite"/>
    </source>
</evidence>
<dbReference type="EMBL" id="CAJNBJ010000001">
    <property type="protein sequence ID" value="CAE6691233.1"/>
    <property type="molecule type" value="Genomic_DNA"/>
</dbReference>
<comment type="caution">
    <text evidence="2">The sequence shown here is derived from an EMBL/GenBank/DDBJ whole genome shotgun (WGS) entry which is preliminary data.</text>
</comment>
<organism evidence="2 3">
    <name type="scientific">Nitrospira defluvii</name>
    <dbReference type="NCBI Taxonomy" id="330214"/>
    <lineage>
        <taxon>Bacteria</taxon>
        <taxon>Pseudomonadati</taxon>
        <taxon>Nitrospirota</taxon>
        <taxon>Nitrospiria</taxon>
        <taxon>Nitrospirales</taxon>
        <taxon>Nitrospiraceae</taxon>
        <taxon>Nitrospira</taxon>
    </lineage>
</organism>
<accession>A0ABM8QDG5</accession>
<sequence length="75" mass="8343">MKTKGSGVFCQRAAMSGSEKTPDPIIRPHYCHKKLSQLTVHHNTLSFEHSPFPSVDTPRDSAYSPPPDELHTTPD</sequence>
<reference evidence="2 3" key="1">
    <citation type="submission" date="2021-02" db="EMBL/GenBank/DDBJ databases">
        <authorList>
            <person name="Han P."/>
        </authorList>
    </citation>
    <scope>NUCLEOTIDE SEQUENCE [LARGE SCALE GENOMIC DNA]</scope>
    <source>
        <strain evidence="2">Candidatus Nitrospira sp. ZN2</strain>
    </source>
</reference>
<keyword evidence="3" id="KW-1185">Reference proteome</keyword>
<evidence type="ECO:0000313" key="2">
    <source>
        <dbReference type="EMBL" id="CAE6691233.1"/>
    </source>
</evidence>